<evidence type="ECO:0000256" key="1">
    <source>
        <dbReference type="SAM" id="Phobius"/>
    </source>
</evidence>
<reference evidence="2" key="1">
    <citation type="submission" date="2016-04" db="EMBL/GenBank/DDBJ databases">
        <authorList>
            <person name="Evans L.H."/>
            <person name="Alamgir A."/>
            <person name="Owens N."/>
            <person name="Weber N.D."/>
            <person name="Virtaneva K."/>
            <person name="Barbian K."/>
            <person name="Babar A."/>
            <person name="Rosenke K."/>
        </authorList>
    </citation>
    <scope>NUCLEOTIDE SEQUENCE</scope>
    <source>
        <strain evidence="2">86</strain>
    </source>
</reference>
<keyword evidence="1" id="KW-0812">Transmembrane</keyword>
<protein>
    <submittedName>
        <fullName evidence="2">Uncharacterized protein</fullName>
    </submittedName>
</protein>
<feature type="transmembrane region" description="Helical" evidence="1">
    <location>
        <begin position="85"/>
        <end position="110"/>
    </location>
</feature>
<feature type="transmembrane region" description="Helical" evidence="1">
    <location>
        <begin position="7"/>
        <end position="28"/>
    </location>
</feature>
<keyword evidence="1" id="KW-0472">Membrane</keyword>
<dbReference type="AlphaFoldDB" id="A0A212K4M5"/>
<proteinExistence type="predicted"/>
<name>A0A212K4M5_9FIRM</name>
<evidence type="ECO:0000313" key="2">
    <source>
        <dbReference type="EMBL" id="SBW06663.1"/>
    </source>
</evidence>
<feature type="transmembrane region" description="Helical" evidence="1">
    <location>
        <begin position="48"/>
        <end position="73"/>
    </location>
</feature>
<accession>A0A212K4M5</accession>
<sequence>MLDVKDILLPLLVTLILEVPVAALWGLRRKDLVLCALVNCLTNPIVNLLHLLFLSTPLLLALECAAVGIEGALYRALGERVRRPFALSLMANAVSFLIGGGLLLFLKLYFVRWL</sequence>
<keyword evidence="1" id="KW-1133">Transmembrane helix</keyword>
<dbReference type="EMBL" id="FLUN01000001">
    <property type="protein sequence ID" value="SBW06663.1"/>
    <property type="molecule type" value="Genomic_DNA"/>
</dbReference>
<gene>
    <name evidence="2" type="ORF">KL86CLO1_12191</name>
</gene>
<organism evidence="2">
    <name type="scientific">uncultured Eubacteriales bacterium</name>
    <dbReference type="NCBI Taxonomy" id="172733"/>
    <lineage>
        <taxon>Bacteria</taxon>
        <taxon>Bacillati</taxon>
        <taxon>Bacillota</taxon>
        <taxon>Clostridia</taxon>
        <taxon>Eubacteriales</taxon>
        <taxon>environmental samples</taxon>
    </lineage>
</organism>